<keyword evidence="6" id="KW-1185">Reference proteome</keyword>
<dbReference type="SUPFAM" id="SSF52172">
    <property type="entry name" value="CheY-like"/>
    <property type="match status" value="1"/>
</dbReference>
<dbReference type="Proteomes" id="UP000464524">
    <property type="component" value="Chromosome"/>
</dbReference>
<protein>
    <submittedName>
        <fullName evidence="5">Sensory transduction protein LytR</fullName>
    </submittedName>
</protein>
<dbReference type="PANTHER" id="PTHR37299:SF1">
    <property type="entry name" value="STAGE 0 SPORULATION PROTEIN A HOMOLOG"/>
    <property type="match status" value="1"/>
</dbReference>
<feature type="modified residue" description="4-aspartylphosphate" evidence="2">
    <location>
        <position position="54"/>
    </location>
</feature>
<dbReference type="SMART" id="SM00850">
    <property type="entry name" value="LytTR"/>
    <property type="match status" value="1"/>
</dbReference>
<evidence type="ECO:0000313" key="6">
    <source>
        <dbReference type="Proteomes" id="UP000464524"/>
    </source>
</evidence>
<dbReference type="InterPro" id="IPR001789">
    <property type="entry name" value="Sig_transdc_resp-reg_receiver"/>
</dbReference>
<accession>A0A857JH46</accession>
<dbReference type="InterPro" id="IPR011006">
    <property type="entry name" value="CheY-like_superfamily"/>
</dbReference>
<feature type="domain" description="Response regulatory" evidence="3">
    <location>
        <begin position="3"/>
        <end position="116"/>
    </location>
</feature>
<dbReference type="PROSITE" id="PS50930">
    <property type="entry name" value="HTH_LYTTR"/>
    <property type="match status" value="1"/>
</dbReference>
<dbReference type="InterPro" id="IPR007492">
    <property type="entry name" value="LytTR_DNA-bd_dom"/>
</dbReference>
<dbReference type="GO" id="GO:0003677">
    <property type="term" value="F:DNA binding"/>
    <property type="evidence" value="ECO:0007669"/>
    <property type="project" value="InterPro"/>
</dbReference>
<gene>
    <name evidence="5" type="ORF">FX988_01553</name>
</gene>
<dbReference type="KEGG" id="pmes:FX988_01553"/>
<dbReference type="AlphaFoldDB" id="A0A857JH46"/>
<evidence type="ECO:0000259" key="3">
    <source>
        <dbReference type="PROSITE" id="PS50110"/>
    </source>
</evidence>
<organism evidence="5 6">
    <name type="scientific">Paraglaciecola mesophila</name>
    <dbReference type="NCBI Taxonomy" id="197222"/>
    <lineage>
        <taxon>Bacteria</taxon>
        <taxon>Pseudomonadati</taxon>
        <taxon>Pseudomonadota</taxon>
        <taxon>Gammaproteobacteria</taxon>
        <taxon>Alteromonadales</taxon>
        <taxon>Alteromonadaceae</taxon>
        <taxon>Paraglaciecola</taxon>
    </lineage>
</organism>
<dbReference type="OrthoDB" id="236568at2"/>
<dbReference type="PROSITE" id="PS50110">
    <property type="entry name" value="RESPONSE_REGULATORY"/>
    <property type="match status" value="1"/>
</dbReference>
<dbReference type="SMART" id="SM00448">
    <property type="entry name" value="REC"/>
    <property type="match status" value="1"/>
</dbReference>
<evidence type="ECO:0000259" key="4">
    <source>
        <dbReference type="PROSITE" id="PS50930"/>
    </source>
</evidence>
<dbReference type="Gene3D" id="3.40.50.2300">
    <property type="match status" value="1"/>
</dbReference>
<dbReference type="Gene3D" id="2.40.50.1020">
    <property type="entry name" value="LytTr DNA-binding domain"/>
    <property type="match status" value="1"/>
</dbReference>
<dbReference type="Pfam" id="PF04397">
    <property type="entry name" value="LytTR"/>
    <property type="match status" value="1"/>
</dbReference>
<dbReference type="GO" id="GO:0000156">
    <property type="term" value="F:phosphorelay response regulator activity"/>
    <property type="evidence" value="ECO:0007669"/>
    <property type="project" value="InterPro"/>
</dbReference>
<proteinExistence type="predicted"/>
<keyword evidence="1" id="KW-0902">Two-component regulatory system</keyword>
<keyword evidence="2" id="KW-0597">Phosphoprotein</keyword>
<feature type="domain" description="HTH LytTR-type" evidence="4">
    <location>
        <begin position="141"/>
        <end position="245"/>
    </location>
</feature>
<reference evidence="5 6" key="1">
    <citation type="submission" date="2019-12" db="EMBL/GenBank/DDBJ databases">
        <title>Genome sequencing and assembly of endphytes of Porphyra tenera.</title>
        <authorList>
            <person name="Park J.M."/>
            <person name="Shin R."/>
            <person name="Jo S.H."/>
        </authorList>
    </citation>
    <scope>NUCLEOTIDE SEQUENCE [LARGE SCALE GENOMIC DNA]</scope>
    <source>
        <strain evidence="5 6">GPM4</strain>
    </source>
</reference>
<sequence length="248" mass="27660">MYRCIVIDDEALARERITHYLSQSPLCEVVAQASNYASAKQLILEQQPDICFLDIQIIGGSGVELAKELKNCVSCHWVFTTAYSEHALTAFELDATDYLLKPFEDSRLAQVIAKIHKANKPVLSAPTSPTSPSAPRVRRQLPVKSVGSVTFINTQDIMWVKGSANYVELYCEGKMHLHRETLAALEQTLDPKQFIRVHRSAIVNIEYVHSLNSELGRFSLLQLDNGEEVKIGQSYKAQLLSALGVDAE</sequence>
<dbReference type="RefSeq" id="WP_160179084.1">
    <property type="nucleotide sequence ID" value="NZ_CP047656.1"/>
</dbReference>
<dbReference type="Pfam" id="PF00072">
    <property type="entry name" value="Response_reg"/>
    <property type="match status" value="1"/>
</dbReference>
<evidence type="ECO:0000313" key="5">
    <source>
        <dbReference type="EMBL" id="QHJ11325.1"/>
    </source>
</evidence>
<evidence type="ECO:0000256" key="2">
    <source>
        <dbReference type="PROSITE-ProRule" id="PRU00169"/>
    </source>
</evidence>
<dbReference type="InterPro" id="IPR046947">
    <property type="entry name" value="LytR-like"/>
</dbReference>
<name>A0A857JH46_9ALTE</name>
<dbReference type="PANTHER" id="PTHR37299">
    <property type="entry name" value="TRANSCRIPTIONAL REGULATOR-RELATED"/>
    <property type="match status" value="1"/>
</dbReference>
<evidence type="ECO:0000256" key="1">
    <source>
        <dbReference type="ARBA" id="ARBA00023012"/>
    </source>
</evidence>
<dbReference type="EMBL" id="CP047656">
    <property type="protein sequence ID" value="QHJ11325.1"/>
    <property type="molecule type" value="Genomic_DNA"/>
</dbReference>